<keyword evidence="6" id="KW-0175">Coiled coil</keyword>
<evidence type="ECO:0000313" key="8">
    <source>
        <dbReference type="Proteomes" id="UP000076798"/>
    </source>
</evidence>
<accession>A0A166CLI1</accession>
<dbReference type="SMART" id="SM00028">
    <property type="entry name" value="TPR"/>
    <property type="match status" value="5"/>
</dbReference>
<dbReference type="GO" id="GO:0005929">
    <property type="term" value="C:cilium"/>
    <property type="evidence" value="ECO:0007669"/>
    <property type="project" value="TreeGrafter"/>
</dbReference>
<dbReference type="InterPro" id="IPR019734">
    <property type="entry name" value="TPR_rpt"/>
</dbReference>
<dbReference type="SUPFAM" id="SSF48452">
    <property type="entry name" value="TPR-like"/>
    <property type="match status" value="2"/>
</dbReference>
<evidence type="ECO:0000256" key="6">
    <source>
        <dbReference type="SAM" id="Coils"/>
    </source>
</evidence>
<sequence>MGSKKLEGDCLVASYKQDYEDLNANVERLTRAVTLFQDLGPSREVDVSNAIACYYLADCSRRAYDIDKAISTFGSCIDVFGKYSLFRRQADTMRMLARTYEDTERIDSAIATAKQALDISESHGFTLTTAYCQDQLGRIYFKRGLFLLALPLFRTTAELKLSILGESSPYVMILLHLGVTLHMLGRSQEAHEVLEKAYRVSCRLQIIGYVLDTSRVLGHVALDQGLVSEALTRLHVCFRRFHELNWVGGQADCLIPIGEADFRRGHYATALSHYNESRRLFRSIKRAGTSFEADVLLKLGEVCVKTLDLSMAVVRLVSATIIYRHESMRLGVAECIKGIGDVFLESGDLKNARNCYAASLGMMKYSGVRRQIADCLLKFGDLAIAESDARTARSHFENSLEWYRKAKHYWGQRECEERLRKVNEE</sequence>
<keyword evidence="2" id="KW-0963">Cytoplasm</keyword>
<dbReference type="Gene3D" id="1.25.40.10">
    <property type="entry name" value="Tetratricopeptide repeat domain"/>
    <property type="match status" value="2"/>
</dbReference>
<evidence type="ECO:0000256" key="2">
    <source>
        <dbReference type="ARBA" id="ARBA00022490"/>
    </source>
</evidence>
<dbReference type="InterPro" id="IPR051476">
    <property type="entry name" value="Bac_ResReg_Asp_Phosphatase"/>
</dbReference>
<evidence type="ECO:0000256" key="3">
    <source>
        <dbReference type="ARBA" id="ARBA00022737"/>
    </source>
</evidence>
<name>A0A166CLI1_9AGAM</name>
<feature type="coiled-coil region" evidence="6">
    <location>
        <begin position="12"/>
        <end position="39"/>
    </location>
</feature>
<dbReference type="InterPro" id="IPR011990">
    <property type="entry name" value="TPR-like_helical_dom_sf"/>
</dbReference>
<organism evidence="7 8">
    <name type="scientific">Sistotremastrum suecicum HHB10207 ss-3</name>
    <dbReference type="NCBI Taxonomy" id="1314776"/>
    <lineage>
        <taxon>Eukaryota</taxon>
        <taxon>Fungi</taxon>
        <taxon>Dikarya</taxon>
        <taxon>Basidiomycota</taxon>
        <taxon>Agaricomycotina</taxon>
        <taxon>Agaricomycetes</taxon>
        <taxon>Sistotremastrales</taxon>
        <taxon>Sistotremastraceae</taxon>
        <taxon>Sistotremastrum</taxon>
    </lineage>
</organism>
<keyword evidence="8" id="KW-1185">Reference proteome</keyword>
<keyword evidence="4" id="KW-0802">TPR repeat</keyword>
<dbReference type="STRING" id="1314776.A0A166CLI1"/>
<dbReference type="GO" id="GO:0005737">
    <property type="term" value="C:cytoplasm"/>
    <property type="evidence" value="ECO:0007669"/>
    <property type="project" value="UniProtKB-SubCell"/>
</dbReference>
<dbReference type="AlphaFoldDB" id="A0A166CLI1"/>
<dbReference type="OrthoDB" id="431454at2759"/>
<dbReference type="Pfam" id="PF13424">
    <property type="entry name" value="TPR_12"/>
    <property type="match status" value="1"/>
</dbReference>
<dbReference type="GO" id="GO:0003341">
    <property type="term" value="P:cilium movement"/>
    <property type="evidence" value="ECO:0007669"/>
    <property type="project" value="TreeGrafter"/>
</dbReference>
<dbReference type="PANTHER" id="PTHR46630:SF1">
    <property type="entry name" value="TETRATRICOPEPTIDE REPEAT PROTEIN 29"/>
    <property type="match status" value="1"/>
</dbReference>
<evidence type="ECO:0000256" key="1">
    <source>
        <dbReference type="ARBA" id="ARBA00004496"/>
    </source>
</evidence>
<protein>
    <recommendedName>
        <fullName evidence="5">Tetratricopeptide repeat protein 29</fullName>
    </recommendedName>
</protein>
<dbReference type="Pfam" id="PF13181">
    <property type="entry name" value="TPR_8"/>
    <property type="match status" value="1"/>
</dbReference>
<reference evidence="7 8" key="1">
    <citation type="journal article" date="2016" name="Mol. Biol. Evol.">
        <title>Comparative Genomics of Early-Diverging Mushroom-Forming Fungi Provides Insights into the Origins of Lignocellulose Decay Capabilities.</title>
        <authorList>
            <person name="Nagy L.G."/>
            <person name="Riley R."/>
            <person name="Tritt A."/>
            <person name="Adam C."/>
            <person name="Daum C."/>
            <person name="Floudas D."/>
            <person name="Sun H."/>
            <person name="Yadav J.S."/>
            <person name="Pangilinan J."/>
            <person name="Larsson K.H."/>
            <person name="Matsuura K."/>
            <person name="Barry K."/>
            <person name="Labutti K."/>
            <person name="Kuo R."/>
            <person name="Ohm R.A."/>
            <person name="Bhattacharya S.S."/>
            <person name="Shirouzu T."/>
            <person name="Yoshinaga Y."/>
            <person name="Martin F.M."/>
            <person name="Grigoriev I.V."/>
            <person name="Hibbett D.S."/>
        </authorList>
    </citation>
    <scope>NUCLEOTIDE SEQUENCE [LARGE SCALE GENOMIC DNA]</scope>
    <source>
        <strain evidence="7 8">HHB10207 ss-3</strain>
    </source>
</reference>
<gene>
    <name evidence="7" type="ORF">SISSUDRAFT_1048201</name>
</gene>
<evidence type="ECO:0000313" key="7">
    <source>
        <dbReference type="EMBL" id="KZT37592.1"/>
    </source>
</evidence>
<keyword evidence="3" id="KW-0677">Repeat</keyword>
<proteinExistence type="predicted"/>
<dbReference type="Proteomes" id="UP000076798">
    <property type="component" value="Unassembled WGS sequence"/>
</dbReference>
<comment type="subcellular location">
    <subcellularLocation>
        <location evidence="1">Cytoplasm</location>
    </subcellularLocation>
</comment>
<dbReference type="EMBL" id="KV428080">
    <property type="protein sequence ID" value="KZT37592.1"/>
    <property type="molecule type" value="Genomic_DNA"/>
</dbReference>
<evidence type="ECO:0000256" key="4">
    <source>
        <dbReference type="ARBA" id="ARBA00022803"/>
    </source>
</evidence>
<evidence type="ECO:0000256" key="5">
    <source>
        <dbReference type="ARBA" id="ARBA00040665"/>
    </source>
</evidence>
<dbReference type="PANTHER" id="PTHR46630">
    <property type="entry name" value="TETRATRICOPEPTIDE REPEAT PROTEIN 29"/>
    <property type="match status" value="1"/>
</dbReference>